<evidence type="ECO:0000313" key="2">
    <source>
        <dbReference type="Proteomes" id="UP001500888"/>
    </source>
</evidence>
<proteinExistence type="predicted"/>
<evidence type="ECO:0000313" key="1">
    <source>
        <dbReference type="EMBL" id="GAA3834731.1"/>
    </source>
</evidence>
<sequence length="75" mass="8231">MSYRGYAQSMVRQQTAVLPVDPENPGTCLCGHPADYVIETNWFSGRRSRDPVCEPHVDEVVRGIAKKNAARNGGA</sequence>
<protein>
    <submittedName>
        <fullName evidence="1">Uncharacterized protein</fullName>
    </submittedName>
</protein>
<name>A0ABP7J4W9_9ACTN</name>
<organism evidence="1 2">
    <name type="scientific">Sphaerisporangium flaviroseum</name>
    <dbReference type="NCBI Taxonomy" id="509199"/>
    <lineage>
        <taxon>Bacteria</taxon>
        <taxon>Bacillati</taxon>
        <taxon>Actinomycetota</taxon>
        <taxon>Actinomycetes</taxon>
        <taxon>Streptosporangiales</taxon>
        <taxon>Streptosporangiaceae</taxon>
        <taxon>Sphaerisporangium</taxon>
    </lineage>
</organism>
<comment type="caution">
    <text evidence="1">The sequence shown here is derived from an EMBL/GenBank/DDBJ whole genome shotgun (WGS) entry which is preliminary data.</text>
</comment>
<gene>
    <name evidence="1" type="ORF">GCM10022226_65310</name>
</gene>
<keyword evidence="2" id="KW-1185">Reference proteome</keyword>
<reference evidence="2" key="1">
    <citation type="journal article" date="2019" name="Int. J. Syst. Evol. Microbiol.">
        <title>The Global Catalogue of Microorganisms (GCM) 10K type strain sequencing project: providing services to taxonomists for standard genome sequencing and annotation.</title>
        <authorList>
            <consortium name="The Broad Institute Genomics Platform"/>
            <consortium name="The Broad Institute Genome Sequencing Center for Infectious Disease"/>
            <person name="Wu L."/>
            <person name="Ma J."/>
        </authorList>
    </citation>
    <scope>NUCLEOTIDE SEQUENCE [LARGE SCALE GENOMIC DNA]</scope>
    <source>
        <strain evidence="2">JCM 16908</strain>
    </source>
</reference>
<dbReference type="EMBL" id="BAAAZR010000036">
    <property type="protein sequence ID" value="GAA3834731.1"/>
    <property type="molecule type" value="Genomic_DNA"/>
</dbReference>
<dbReference type="Proteomes" id="UP001500888">
    <property type="component" value="Unassembled WGS sequence"/>
</dbReference>
<accession>A0ABP7J4W9</accession>